<feature type="transmembrane region" description="Helical" evidence="1">
    <location>
        <begin position="180"/>
        <end position="200"/>
    </location>
</feature>
<keyword evidence="1" id="KW-1133">Transmembrane helix</keyword>
<evidence type="ECO:0000256" key="1">
    <source>
        <dbReference type="SAM" id="Phobius"/>
    </source>
</evidence>
<sequence>MNYTIDSTAFTNYWDLAVSQTYVTCTEIVLYGVLLLLLPVSVYLLYKGPSGPRRTLMIVTLVMTAIATVQLAIHICGTVLAFQMFWFAVQGDFGSNSVRASNVLKIFTILYTMEDFLLVTNNAITDGLFIYRCYMVWGRRFPVVGGPILVLFATTVLGYFCAYEDDYSRSGLYIDYRAVFLISLVTNVVLMALTAGRIWWIRRDARILLKSTSVHRYTTLIAMILESGAIYCLILILYVVCASIWGAENFSPLISILRGALPQIVNIAQIMMMVRVGMARSVEATSSDGLVLPRARAERAAPVFTGHASSVVIDIHASHDRQGEGISLKAL</sequence>
<feature type="transmembrane region" description="Helical" evidence="1">
    <location>
        <begin position="220"/>
        <end position="247"/>
    </location>
</feature>
<accession>A0AAD7FJF1</accession>
<keyword evidence="3" id="KW-1185">Reference proteome</keyword>
<comment type="caution">
    <text evidence="2">The sequence shown here is derived from an EMBL/GenBank/DDBJ whole genome shotgun (WGS) entry which is preliminary data.</text>
</comment>
<evidence type="ECO:0000313" key="3">
    <source>
        <dbReference type="Proteomes" id="UP001221757"/>
    </source>
</evidence>
<keyword evidence="1" id="KW-0472">Membrane</keyword>
<organism evidence="2 3">
    <name type="scientific">Mycena rosella</name>
    <name type="common">Pink bonnet</name>
    <name type="synonym">Agaricus rosellus</name>
    <dbReference type="NCBI Taxonomy" id="1033263"/>
    <lineage>
        <taxon>Eukaryota</taxon>
        <taxon>Fungi</taxon>
        <taxon>Dikarya</taxon>
        <taxon>Basidiomycota</taxon>
        <taxon>Agaricomycotina</taxon>
        <taxon>Agaricomycetes</taxon>
        <taxon>Agaricomycetidae</taxon>
        <taxon>Agaricales</taxon>
        <taxon>Marasmiineae</taxon>
        <taxon>Mycenaceae</taxon>
        <taxon>Mycena</taxon>
    </lineage>
</organism>
<gene>
    <name evidence="2" type="ORF">B0H17DRAFT_1187974</name>
</gene>
<dbReference type="Proteomes" id="UP001221757">
    <property type="component" value="Unassembled WGS sequence"/>
</dbReference>
<keyword evidence="1" id="KW-0812">Transmembrane</keyword>
<feature type="transmembrane region" description="Helical" evidence="1">
    <location>
        <begin position="28"/>
        <end position="46"/>
    </location>
</feature>
<proteinExistence type="predicted"/>
<dbReference type="AlphaFoldDB" id="A0AAD7FJF1"/>
<evidence type="ECO:0000313" key="2">
    <source>
        <dbReference type="EMBL" id="KAJ7627886.1"/>
    </source>
</evidence>
<dbReference type="EMBL" id="JARKIE010000565">
    <property type="protein sequence ID" value="KAJ7627886.1"/>
    <property type="molecule type" value="Genomic_DNA"/>
</dbReference>
<name>A0AAD7FJF1_MYCRO</name>
<feature type="transmembrane region" description="Helical" evidence="1">
    <location>
        <begin position="141"/>
        <end position="160"/>
    </location>
</feature>
<protein>
    <submittedName>
        <fullName evidence="2">Uncharacterized protein</fullName>
    </submittedName>
</protein>
<feature type="transmembrane region" description="Helical" evidence="1">
    <location>
        <begin position="58"/>
        <end position="86"/>
    </location>
</feature>
<reference evidence="2" key="1">
    <citation type="submission" date="2023-03" db="EMBL/GenBank/DDBJ databases">
        <title>Massive genome expansion in bonnet fungi (Mycena s.s.) driven by repeated elements and novel gene families across ecological guilds.</title>
        <authorList>
            <consortium name="Lawrence Berkeley National Laboratory"/>
            <person name="Harder C.B."/>
            <person name="Miyauchi S."/>
            <person name="Viragh M."/>
            <person name="Kuo A."/>
            <person name="Thoen E."/>
            <person name="Andreopoulos B."/>
            <person name="Lu D."/>
            <person name="Skrede I."/>
            <person name="Drula E."/>
            <person name="Henrissat B."/>
            <person name="Morin E."/>
            <person name="Kohler A."/>
            <person name="Barry K."/>
            <person name="LaButti K."/>
            <person name="Morin E."/>
            <person name="Salamov A."/>
            <person name="Lipzen A."/>
            <person name="Mereny Z."/>
            <person name="Hegedus B."/>
            <person name="Baldrian P."/>
            <person name="Stursova M."/>
            <person name="Weitz H."/>
            <person name="Taylor A."/>
            <person name="Grigoriev I.V."/>
            <person name="Nagy L.G."/>
            <person name="Martin F."/>
            <person name="Kauserud H."/>
        </authorList>
    </citation>
    <scope>NUCLEOTIDE SEQUENCE</scope>
    <source>
        <strain evidence="2">CBHHK067</strain>
    </source>
</reference>